<dbReference type="PIRSF" id="PIRSF005962">
    <property type="entry name" value="Pept_M20D_amidohydro"/>
    <property type="match status" value="1"/>
</dbReference>
<gene>
    <name evidence="2" type="ORF">MM59RIKEN_27400</name>
</gene>
<dbReference type="SUPFAM" id="SSF55031">
    <property type="entry name" value="Bacterial exopeptidase dimerisation domain"/>
    <property type="match status" value="1"/>
</dbReference>
<dbReference type="InterPro" id="IPR017439">
    <property type="entry name" value="Amidohydrolase"/>
</dbReference>
<dbReference type="Proteomes" id="UP000679848">
    <property type="component" value="Chromosome"/>
</dbReference>
<dbReference type="Pfam" id="PF01546">
    <property type="entry name" value="Peptidase_M20"/>
    <property type="match status" value="1"/>
</dbReference>
<dbReference type="PANTHER" id="PTHR11014">
    <property type="entry name" value="PEPTIDASE M20 FAMILY MEMBER"/>
    <property type="match status" value="1"/>
</dbReference>
<accession>A0A810QJ06</accession>
<dbReference type="GO" id="GO:0046872">
    <property type="term" value="F:metal ion binding"/>
    <property type="evidence" value="ECO:0007669"/>
    <property type="project" value="UniProtKB-KW"/>
</dbReference>
<keyword evidence="3" id="KW-1185">Reference proteome</keyword>
<dbReference type="Gene3D" id="3.30.70.360">
    <property type="match status" value="1"/>
</dbReference>
<dbReference type="AlphaFoldDB" id="A0A810QJ06"/>
<name>A0A810QJ06_9FIRM</name>
<dbReference type="KEGG" id="pfaa:MM59RIKEN_27400"/>
<sequence length="366" mass="39814">MLPSVVAHRRALHRIPELSDQLPETAAYVRSVLAPLSCTVTTPIPSAICAFFDAGKPETVAFRADMDALPVTERTGLPYASIHPGRMHACGHDGHMSMALALAEHVSARLSELPRNVLFLFQPAEETFGGASPLCATGILEQHHVQRVFGLHLWPGLPAGAVYTRPGPLMARANEVTITVTGKSVHLSRAAEGRDALAAGLDYYRRALELVEALPPPRVLGFGRMVSGTVRNAVSGETILEGSLRTYQEDTYRACREGLIRLGVQVAEERGCEVDVHLSDGYPAVWNHEALYVQLCRELGPKAPALLDTPVLAAEDFSFYQQRVPGVFFFLGVGETAELHAPEFCFDDETVLPEGVAFLKRLLMLA</sequence>
<dbReference type="NCBIfam" id="TIGR01891">
    <property type="entry name" value="amidohydrolases"/>
    <property type="match status" value="1"/>
</dbReference>
<comment type="cofactor">
    <cofactor evidence="1">
        <name>Mn(2+)</name>
        <dbReference type="ChEBI" id="CHEBI:29035"/>
    </cofactor>
    <text evidence="1">The Mn(2+) ion enhances activity.</text>
</comment>
<dbReference type="InterPro" id="IPR036264">
    <property type="entry name" value="Bact_exopeptidase_dim_dom"/>
</dbReference>
<evidence type="ECO:0000313" key="3">
    <source>
        <dbReference type="Proteomes" id="UP000679848"/>
    </source>
</evidence>
<keyword evidence="1" id="KW-0464">Manganese</keyword>
<protein>
    <submittedName>
        <fullName evidence="2">Peptidase M20</fullName>
    </submittedName>
</protein>
<dbReference type="GO" id="GO:0016787">
    <property type="term" value="F:hydrolase activity"/>
    <property type="evidence" value="ECO:0007669"/>
    <property type="project" value="InterPro"/>
</dbReference>
<feature type="binding site" evidence="1">
    <location>
        <position position="92"/>
    </location>
    <ligand>
        <name>Mn(2+)</name>
        <dbReference type="ChEBI" id="CHEBI:29035"/>
        <label>2</label>
    </ligand>
</feature>
<proteinExistence type="predicted"/>
<dbReference type="EMBL" id="AP023420">
    <property type="protein sequence ID" value="BCK85421.1"/>
    <property type="molecule type" value="Genomic_DNA"/>
</dbReference>
<evidence type="ECO:0000256" key="1">
    <source>
        <dbReference type="PIRSR" id="PIRSR005962-1"/>
    </source>
</evidence>
<dbReference type="SUPFAM" id="SSF53187">
    <property type="entry name" value="Zn-dependent exopeptidases"/>
    <property type="match status" value="1"/>
</dbReference>
<dbReference type="RefSeq" id="WP_213543543.1">
    <property type="nucleotide sequence ID" value="NZ_AP023420.1"/>
</dbReference>
<organism evidence="2 3">
    <name type="scientific">Pusillibacter faecalis</name>
    <dbReference type="NCBI Taxonomy" id="2714358"/>
    <lineage>
        <taxon>Bacteria</taxon>
        <taxon>Bacillati</taxon>
        <taxon>Bacillota</taxon>
        <taxon>Clostridia</taxon>
        <taxon>Eubacteriales</taxon>
        <taxon>Oscillospiraceae</taxon>
        <taxon>Pusillibacter</taxon>
    </lineage>
</organism>
<evidence type="ECO:0000313" key="2">
    <source>
        <dbReference type="EMBL" id="BCK85421.1"/>
    </source>
</evidence>
<feature type="binding site" evidence="1">
    <location>
        <position position="340"/>
    </location>
    <ligand>
        <name>Mn(2+)</name>
        <dbReference type="ChEBI" id="CHEBI:29035"/>
        <label>2</label>
    </ligand>
</feature>
<keyword evidence="1" id="KW-0479">Metal-binding</keyword>
<dbReference type="PANTHER" id="PTHR11014:SF63">
    <property type="entry name" value="METALLOPEPTIDASE, PUTATIVE (AFU_ORTHOLOGUE AFUA_6G09600)-RELATED"/>
    <property type="match status" value="1"/>
</dbReference>
<dbReference type="Gene3D" id="3.40.630.10">
    <property type="entry name" value="Zn peptidases"/>
    <property type="match status" value="1"/>
</dbReference>
<reference evidence="2" key="1">
    <citation type="submission" date="2020-09" db="EMBL/GenBank/DDBJ databases">
        <title>New species isolated from human feces.</title>
        <authorList>
            <person name="Kitahara M."/>
            <person name="Shigeno Y."/>
            <person name="Shime M."/>
            <person name="Matsumoto Y."/>
            <person name="Nakamura S."/>
            <person name="Motooka D."/>
            <person name="Fukuoka S."/>
            <person name="Nishikawa H."/>
            <person name="Benno Y."/>
        </authorList>
    </citation>
    <scope>NUCLEOTIDE SEQUENCE</scope>
    <source>
        <strain evidence="2">MM59</strain>
    </source>
</reference>
<feature type="binding site" evidence="1">
    <location>
        <position position="152"/>
    </location>
    <ligand>
        <name>Mn(2+)</name>
        <dbReference type="ChEBI" id="CHEBI:29035"/>
        <label>2</label>
    </ligand>
</feature>
<dbReference type="InterPro" id="IPR002933">
    <property type="entry name" value="Peptidase_M20"/>
</dbReference>
<feature type="binding site" evidence="1">
    <location>
        <position position="90"/>
    </location>
    <ligand>
        <name>Mn(2+)</name>
        <dbReference type="ChEBI" id="CHEBI:29035"/>
        <label>2</label>
    </ligand>
</feature>
<feature type="binding site" evidence="1">
    <location>
        <position position="126"/>
    </location>
    <ligand>
        <name>Mn(2+)</name>
        <dbReference type="ChEBI" id="CHEBI:29035"/>
        <label>2</label>
    </ligand>
</feature>